<dbReference type="Gene3D" id="3.80.10.10">
    <property type="entry name" value="Ribonuclease Inhibitor"/>
    <property type="match status" value="2"/>
</dbReference>
<dbReference type="OrthoDB" id="7451790at2759"/>
<evidence type="ECO:0000313" key="4">
    <source>
        <dbReference type="EMBL" id="PWW77808.1"/>
    </source>
</evidence>
<name>A0A317STU0_9PEZI</name>
<feature type="compositionally biased region" description="Polar residues" evidence="3">
    <location>
        <begin position="869"/>
        <end position="917"/>
    </location>
</feature>
<dbReference type="EMBL" id="PYWC01000020">
    <property type="protein sequence ID" value="PWW77808.1"/>
    <property type="molecule type" value="Genomic_DNA"/>
</dbReference>
<dbReference type="GO" id="GO:0061499">
    <property type="term" value="C:outer plaque of mitotic spindle pole body"/>
    <property type="evidence" value="ECO:0007669"/>
    <property type="project" value="TreeGrafter"/>
</dbReference>
<evidence type="ECO:0000256" key="2">
    <source>
        <dbReference type="ARBA" id="ARBA00022737"/>
    </source>
</evidence>
<feature type="compositionally biased region" description="Polar residues" evidence="3">
    <location>
        <begin position="766"/>
        <end position="775"/>
    </location>
</feature>
<comment type="caution">
    <text evidence="4">The sequence shown here is derived from an EMBL/GenBank/DDBJ whole genome shotgun (WGS) entry which is preliminary data.</text>
</comment>
<feature type="region of interest" description="Disordered" evidence="3">
    <location>
        <begin position="1"/>
        <end position="82"/>
    </location>
</feature>
<dbReference type="PANTHER" id="PTHR47566:SF1">
    <property type="entry name" value="PROTEIN NUD1"/>
    <property type="match status" value="1"/>
</dbReference>
<feature type="region of interest" description="Disordered" evidence="3">
    <location>
        <begin position="350"/>
        <end position="514"/>
    </location>
</feature>
<feature type="compositionally biased region" description="Basic and acidic residues" evidence="3">
    <location>
        <begin position="1135"/>
        <end position="1154"/>
    </location>
</feature>
<proteinExistence type="predicted"/>
<organism evidence="4 5">
    <name type="scientific">Tuber magnatum</name>
    <name type="common">white Piedmont truffle</name>
    <dbReference type="NCBI Taxonomy" id="42249"/>
    <lineage>
        <taxon>Eukaryota</taxon>
        <taxon>Fungi</taxon>
        <taxon>Dikarya</taxon>
        <taxon>Ascomycota</taxon>
        <taxon>Pezizomycotina</taxon>
        <taxon>Pezizomycetes</taxon>
        <taxon>Pezizales</taxon>
        <taxon>Tuberaceae</taxon>
        <taxon>Tuber</taxon>
    </lineage>
</organism>
<dbReference type="SMART" id="SM00369">
    <property type="entry name" value="LRR_TYP"/>
    <property type="match status" value="6"/>
</dbReference>
<feature type="compositionally biased region" description="Polar residues" evidence="3">
    <location>
        <begin position="1189"/>
        <end position="1204"/>
    </location>
</feature>
<dbReference type="STRING" id="42249.A0A317STU0"/>
<feature type="compositionally biased region" description="Polar residues" evidence="3">
    <location>
        <begin position="32"/>
        <end position="41"/>
    </location>
</feature>
<gene>
    <name evidence="4" type="ORF">C7212DRAFT_356862</name>
</gene>
<keyword evidence="2" id="KW-0677">Repeat</keyword>
<dbReference type="GO" id="GO:0031028">
    <property type="term" value="P:septation initiation signaling"/>
    <property type="evidence" value="ECO:0007669"/>
    <property type="project" value="TreeGrafter"/>
</dbReference>
<dbReference type="SMART" id="SM00365">
    <property type="entry name" value="LRR_SD22"/>
    <property type="match status" value="5"/>
</dbReference>
<feature type="compositionally biased region" description="Polar residues" evidence="3">
    <location>
        <begin position="50"/>
        <end position="66"/>
    </location>
</feature>
<dbReference type="Proteomes" id="UP000246991">
    <property type="component" value="Unassembled WGS sequence"/>
</dbReference>
<feature type="region of interest" description="Disordered" evidence="3">
    <location>
        <begin position="99"/>
        <end position="136"/>
    </location>
</feature>
<dbReference type="InterPro" id="IPR032675">
    <property type="entry name" value="LRR_dom_sf"/>
</dbReference>
<evidence type="ECO:0000256" key="3">
    <source>
        <dbReference type="SAM" id="MobiDB-lite"/>
    </source>
</evidence>
<feature type="compositionally biased region" description="Polar residues" evidence="3">
    <location>
        <begin position="417"/>
        <end position="442"/>
    </location>
</feature>
<feature type="compositionally biased region" description="Basic and acidic residues" evidence="3">
    <location>
        <begin position="67"/>
        <end position="81"/>
    </location>
</feature>
<feature type="region of interest" description="Disordered" evidence="3">
    <location>
        <begin position="679"/>
        <end position="779"/>
    </location>
</feature>
<dbReference type="SUPFAM" id="SSF52058">
    <property type="entry name" value="L domain-like"/>
    <property type="match status" value="1"/>
</dbReference>
<dbReference type="PROSITE" id="PS51450">
    <property type="entry name" value="LRR"/>
    <property type="match status" value="3"/>
</dbReference>
<feature type="region of interest" description="Disordered" evidence="3">
    <location>
        <begin position="185"/>
        <end position="216"/>
    </location>
</feature>
<feature type="compositionally biased region" description="Polar residues" evidence="3">
    <location>
        <begin position="1086"/>
        <end position="1112"/>
    </location>
</feature>
<evidence type="ECO:0000256" key="1">
    <source>
        <dbReference type="ARBA" id="ARBA00022614"/>
    </source>
</evidence>
<feature type="region of interest" description="Disordered" evidence="3">
    <location>
        <begin position="867"/>
        <end position="948"/>
    </location>
</feature>
<dbReference type="GO" id="GO:0035591">
    <property type="term" value="F:signaling adaptor activity"/>
    <property type="evidence" value="ECO:0007669"/>
    <property type="project" value="TreeGrafter"/>
</dbReference>
<feature type="region of interest" description="Disordered" evidence="3">
    <location>
        <begin position="1074"/>
        <end position="1216"/>
    </location>
</feature>
<evidence type="ECO:0008006" key="6">
    <source>
        <dbReference type="Google" id="ProtNLM"/>
    </source>
</evidence>
<feature type="region of interest" description="Disordered" evidence="3">
    <location>
        <begin position="1243"/>
        <end position="1264"/>
    </location>
</feature>
<keyword evidence="1" id="KW-0433">Leucine-rich repeat</keyword>
<feature type="compositionally biased region" description="Basic and acidic residues" evidence="3">
    <location>
        <begin position="938"/>
        <end position="948"/>
    </location>
</feature>
<evidence type="ECO:0000313" key="5">
    <source>
        <dbReference type="Proteomes" id="UP000246991"/>
    </source>
</evidence>
<dbReference type="PANTHER" id="PTHR47566">
    <property type="match status" value="1"/>
</dbReference>
<protein>
    <recommendedName>
        <fullName evidence="6">L domain-like protein</fullName>
    </recommendedName>
</protein>
<dbReference type="GO" id="GO:1902412">
    <property type="term" value="P:regulation of mitotic cytokinesis"/>
    <property type="evidence" value="ECO:0007669"/>
    <property type="project" value="TreeGrafter"/>
</dbReference>
<dbReference type="InterPro" id="IPR052574">
    <property type="entry name" value="CDIRP"/>
</dbReference>
<accession>A0A317STU0</accession>
<dbReference type="InterPro" id="IPR003591">
    <property type="entry name" value="Leu-rich_rpt_typical-subtyp"/>
</dbReference>
<sequence length="1830" mass="201106">MADQWVDSLSEDWVSQPRSSPSNAGGAVGGTMRSNFSSGTTRVLHERNHSNVNSATGYWRRNSTGANERKETPEWKRKLLEDFGGPGGKDLFSPIQLESMFQPPPNVSSPSAIVEQDRQQQQQQSKKLANRSLIPIPTNTSFGVGLSALRAEDSRQRISFLKEPSSPQRDNSSALPKLKKISMLKQGMHRRGSSTPSLGSDDVSMKGKRRAESCADIENDVRGRNALPGDAESRDIYKVKSRMFGAHSGNTSEEMKRDEGISQVCTGRLKSLKGTIGLGSTPTGDGDRAAGQESQILPLSCHGKEALEMNDTLGEMVSSAGASKERKPFFPEESDASVYPSSPPVVAHTYSEASRSRESGVEGGEGYTFGEMENNAEKSTGDLGSPFTSPSKAFLQHQNKKAEEEGEEQEKTLASPFVSNIEPSSHGNTTGGFSSEAQSVNGQGMGKNTILDNIRRHKGAPKSPLKNALNSSMVTDEDDPFVSSYSSERHILPAPRTPPIKAGEVRVMGDSRSSGSPLKLFHSNYDTYTNEKLVKRLGELEDSVAEKPKFVLPQVAIGQDEHEDSWQEEESTEFSGGSIVVNRLEAMARKQEKEKSPSKNSEGDVAYTKAIIKSHKQTRTTTTTTTTTTALAHHRHTSAPESAAKRVTGVTEDPLVEGVKKHRRWRSDESAAVNDGISAPISPVKERTPKRLRRSNSGGYGHINERKTGRLLSAGCTPGRTRRISPEVEEGSLLLSSSRPRSRVSRTPGREQLPRTPASKSGRRITASQEVPTPSSRDRLRKVPVLKGDYNYCASKGGDFSPANGTPPGGKGCKLVFSGSRGDAMEGKGFGMPQPGESETLRKGSVTTQDFLLQAEEVMDRIRGMGLRSRQSGFGSPGTRTGNGDESFSSGYDTDSQIQRSSPARNSILVGSSSPQADETEDSASREVSRIVTSRNPSDPHSDSGDIHYDTLLTQSSIGSQKSKSSVEVIAPDLRVMNHHLVLRDSAEMTFDQKSMAWVKSQSLDGESSESDPFVGISDLSVNSQEEAQALEMARKQWEGMTSDGEKSGVWRSSRLILDAEDDCDADLTGDGTEMWESRPWFGGENISTVGTGSGKSRSAGTGTETRVTSFGSHEGKPTIVGGGRTATGSNERNAVCEKKDEEGGNGKEERSAPSEEELPWPTEPALDDQNRASGPTRRRQISYAEDYSSPTTASMMRQSTSSPKEVPESWDDGDDSCLDTGVDGFLDHGSLRQTRRNSRIFSSGGTYRGAARRRSGGNKSFVGRPISRIKEEDEETAGVQDISQSLRRISLSSALTPLPTPFAAHVSSLPPSTVKKADVSFHMTPLADISYHYETTEALINLELSFLATRRGPKASTKSIEASFSIAQENLIKNLTDVEPYEPYWEWMKFLKLADRKMETLHTLNEWCQRIEELDVSNNQLGQLSGVPESVKDLKAASNCLSSITHFGHLFNLQYLDISRNGLENLDGLRNLKHLRELKVDDNSLESLDGVLNMDGLVSLRARRNKLKNVSFEKASMKRLSELDLRGNDMEAILGLDNLPALIHLNLDQNKLCDLNVPNGVRLDSLRSIKLTQNNFEAFDVSRYPNLRILYMDNNRLKDIGGLSRAKHLDSISAREQDVKEFTVPSERMFEARKIYLSGNPLRDLSFRLDFLNLQYLELASAQLTNLPEDFGCLVCNTRVLNLNNNAISDLRPLLGIVRLKKLLLVGNRIKSMKKTGAVLGHFQSLSYLDLRMNPLTIGFYPASSSRRPLPSPEDPDEYVKDPFTMVPGDSTSDHTFQAQMDIESAVTRRRYEIMVGQKCPRMKELDGLEFQGEELWKEDYVLEELKKS</sequence>
<reference evidence="4 5" key="1">
    <citation type="submission" date="2018-03" db="EMBL/GenBank/DDBJ databases">
        <title>Genomes of Pezizomycetes fungi and the evolution of truffles.</title>
        <authorList>
            <person name="Murat C."/>
            <person name="Payen T."/>
            <person name="Noel B."/>
            <person name="Kuo A."/>
            <person name="Martin F.M."/>
        </authorList>
    </citation>
    <scope>NUCLEOTIDE SEQUENCE [LARGE SCALE GENOMIC DNA]</scope>
    <source>
        <strain evidence="4">091103-1</strain>
    </source>
</reference>
<keyword evidence="5" id="KW-1185">Reference proteome</keyword>
<feature type="compositionally biased region" description="Low complexity" evidence="3">
    <location>
        <begin position="619"/>
        <end position="629"/>
    </location>
</feature>
<feature type="region of interest" description="Disordered" evidence="3">
    <location>
        <begin position="615"/>
        <end position="646"/>
    </location>
</feature>
<dbReference type="InterPro" id="IPR001611">
    <property type="entry name" value="Leu-rich_rpt"/>
</dbReference>